<dbReference type="InterPro" id="IPR036849">
    <property type="entry name" value="Enolase-like_C_sf"/>
</dbReference>
<dbReference type="FunFam" id="3.30.390.10:FF:000001">
    <property type="entry name" value="Enolase"/>
    <property type="match status" value="1"/>
</dbReference>
<dbReference type="GO" id="GO:0004634">
    <property type="term" value="F:phosphopyruvate hydratase activity"/>
    <property type="evidence" value="ECO:0007669"/>
    <property type="project" value="UniProtKB-UniRule"/>
</dbReference>
<feature type="binding site" evidence="13">
    <location>
        <position position="386"/>
    </location>
    <ligand>
        <name>substrate</name>
    </ligand>
</feature>
<feature type="binding site" evidence="11 14">
    <location>
        <position position="242"/>
    </location>
    <ligand>
        <name>Mg(2+)</name>
        <dbReference type="ChEBI" id="CHEBI:18420"/>
    </ligand>
</feature>
<evidence type="ECO:0000256" key="11">
    <source>
        <dbReference type="HAMAP-Rule" id="MF_00318"/>
    </source>
</evidence>
<dbReference type="Gene3D" id="3.20.20.120">
    <property type="entry name" value="Enolase-like C-terminal domain"/>
    <property type="match status" value="1"/>
</dbReference>
<dbReference type="GO" id="GO:0009986">
    <property type="term" value="C:cell surface"/>
    <property type="evidence" value="ECO:0007669"/>
    <property type="project" value="UniProtKB-SubCell"/>
</dbReference>
<feature type="domain" description="Enolase C-terminal TIM barrel" evidence="16">
    <location>
        <begin position="139"/>
        <end position="423"/>
    </location>
</feature>
<evidence type="ECO:0000256" key="8">
    <source>
        <dbReference type="ARBA" id="ARBA00022842"/>
    </source>
</evidence>
<feature type="binding site" evidence="13">
    <location>
        <begin position="362"/>
        <end position="365"/>
    </location>
    <ligand>
        <name>substrate</name>
    </ligand>
</feature>
<dbReference type="AlphaFoldDB" id="A0A3M9MEF9"/>
<feature type="compositionally biased region" description="Basic and acidic residues" evidence="15">
    <location>
        <begin position="48"/>
        <end position="58"/>
    </location>
</feature>
<evidence type="ECO:0000256" key="3">
    <source>
        <dbReference type="ARBA" id="ARBA00012058"/>
    </source>
</evidence>
<dbReference type="PROSITE" id="PS00164">
    <property type="entry name" value="ENOLASE"/>
    <property type="match status" value="1"/>
</dbReference>
<protein>
    <recommendedName>
        <fullName evidence="4 11">Enolase</fullName>
        <ecNumber evidence="3 11">4.2.1.11</ecNumber>
    </recommendedName>
    <alternativeName>
        <fullName evidence="11">2-phospho-D-glycerate hydro-lyase</fullName>
    </alternativeName>
    <alternativeName>
        <fullName evidence="11">2-phosphoglycerate dehydratase</fullName>
    </alternativeName>
</protein>
<feature type="binding site" evidence="13">
    <location>
        <position position="283"/>
    </location>
    <ligand>
        <name>substrate</name>
    </ligand>
</feature>
<keyword evidence="9 11" id="KW-0324">Glycolysis</keyword>
<comment type="caution">
    <text evidence="18">The sequence shown here is derived from an EMBL/GenBank/DDBJ whole genome shotgun (WGS) entry which is preliminary data.</text>
</comment>
<evidence type="ECO:0000256" key="13">
    <source>
        <dbReference type="PIRSR" id="PIRSR001400-2"/>
    </source>
</evidence>
<dbReference type="Proteomes" id="UP000271678">
    <property type="component" value="Unassembled WGS sequence"/>
</dbReference>
<comment type="subcellular location">
    <subcellularLocation>
        <location evidence="11">Cytoplasm</location>
    </subcellularLocation>
    <subcellularLocation>
        <location evidence="11">Secreted</location>
    </subcellularLocation>
    <subcellularLocation>
        <location evidence="11">Cell surface</location>
    </subcellularLocation>
    <text evidence="11">Fractions of enolase are present in both the cytoplasm and on the cell surface.</text>
</comment>
<comment type="catalytic activity">
    <reaction evidence="11">
        <text>(2R)-2-phosphoglycerate = phosphoenolpyruvate + H2O</text>
        <dbReference type="Rhea" id="RHEA:10164"/>
        <dbReference type="ChEBI" id="CHEBI:15377"/>
        <dbReference type="ChEBI" id="CHEBI:58289"/>
        <dbReference type="ChEBI" id="CHEBI:58702"/>
        <dbReference type="EC" id="4.2.1.11"/>
    </reaction>
</comment>
<feature type="binding site" evidence="11">
    <location>
        <position position="364"/>
    </location>
    <ligand>
        <name>(2R)-2-phosphoglycerate</name>
        <dbReference type="ChEBI" id="CHEBI:58289"/>
    </ligand>
</feature>
<comment type="function">
    <text evidence="11">Catalyzes the reversible conversion of 2-phosphoglycerate (2-PG) into phosphoenolpyruvate (PEP). It is essential for the degradation of carbohydrates via glycolysis.</text>
</comment>
<gene>
    <name evidence="11" type="primary">eno</name>
    <name evidence="18" type="ORF">EFY87_06740</name>
</gene>
<comment type="cofactor">
    <cofactor evidence="11">
        <name>Mg(2+)</name>
        <dbReference type="ChEBI" id="CHEBI:18420"/>
    </cofactor>
    <text evidence="11">Binds a second Mg(2+) ion via substrate during catalysis.</text>
</comment>
<comment type="cofactor">
    <cofactor evidence="14">
        <name>Mg(2+)</name>
        <dbReference type="ChEBI" id="CHEBI:18420"/>
    </cofactor>
    <text evidence="14">Mg(2+) is required for catalysis and for stabilizing the dimer.</text>
</comment>
<feature type="active site" description="Proton acceptor" evidence="11 12">
    <location>
        <position position="335"/>
    </location>
</feature>
<keyword evidence="10 11" id="KW-0456">Lyase</keyword>
<name>A0A3M9MEF9_9MICO</name>
<feature type="binding site" evidence="11">
    <location>
        <position position="163"/>
    </location>
    <ligand>
        <name>(2R)-2-phosphoglycerate</name>
        <dbReference type="ChEBI" id="CHEBI:58289"/>
    </ligand>
</feature>
<evidence type="ECO:0000256" key="14">
    <source>
        <dbReference type="PIRSR" id="PIRSR001400-3"/>
    </source>
</evidence>
<dbReference type="SFLD" id="SFLDF00002">
    <property type="entry name" value="enolase"/>
    <property type="match status" value="1"/>
</dbReference>
<dbReference type="GO" id="GO:0006096">
    <property type="term" value="P:glycolytic process"/>
    <property type="evidence" value="ECO:0007669"/>
    <property type="project" value="UniProtKB-UniRule"/>
</dbReference>
<feature type="region of interest" description="Disordered" evidence="15">
    <location>
        <begin position="36"/>
        <end position="60"/>
    </location>
</feature>
<evidence type="ECO:0000256" key="6">
    <source>
        <dbReference type="ARBA" id="ARBA00022525"/>
    </source>
</evidence>
<keyword evidence="18" id="KW-0670">Pyruvate</keyword>
<evidence type="ECO:0000256" key="1">
    <source>
        <dbReference type="ARBA" id="ARBA00005031"/>
    </source>
</evidence>
<dbReference type="InterPro" id="IPR020811">
    <property type="entry name" value="Enolase_N"/>
</dbReference>
<dbReference type="RefSeq" id="WP_123270696.1">
    <property type="nucleotide sequence ID" value="NZ_RJJQ01000004.1"/>
</dbReference>
<comment type="similarity">
    <text evidence="2 11">Belongs to the enolase family.</text>
</comment>
<dbReference type="InterPro" id="IPR000941">
    <property type="entry name" value="Enolase"/>
</dbReference>
<dbReference type="OrthoDB" id="9804716at2"/>
<evidence type="ECO:0000256" key="15">
    <source>
        <dbReference type="SAM" id="MobiDB-lite"/>
    </source>
</evidence>
<evidence type="ECO:0000256" key="2">
    <source>
        <dbReference type="ARBA" id="ARBA00009604"/>
    </source>
</evidence>
<feature type="binding site" evidence="11 14">
    <location>
        <position position="283"/>
    </location>
    <ligand>
        <name>Mg(2+)</name>
        <dbReference type="ChEBI" id="CHEBI:18420"/>
    </ligand>
</feature>
<organism evidence="18 19">
    <name type="scientific">Flexivirga caeni</name>
    <dbReference type="NCBI Taxonomy" id="2294115"/>
    <lineage>
        <taxon>Bacteria</taxon>
        <taxon>Bacillati</taxon>
        <taxon>Actinomycetota</taxon>
        <taxon>Actinomycetes</taxon>
        <taxon>Micrococcales</taxon>
        <taxon>Dermacoccaceae</taxon>
        <taxon>Flexivirga</taxon>
    </lineage>
</organism>
<evidence type="ECO:0000313" key="18">
    <source>
        <dbReference type="EMBL" id="RNI23956.1"/>
    </source>
</evidence>
<evidence type="ECO:0000259" key="17">
    <source>
        <dbReference type="SMART" id="SM01193"/>
    </source>
</evidence>
<feature type="active site" description="Proton donor" evidence="11 12">
    <location>
        <position position="205"/>
    </location>
</feature>
<dbReference type="Pfam" id="PF03952">
    <property type="entry name" value="Enolase_N"/>
    <property type="match status" value="1"/>
</dbReference>
<evidence type="ECO:0000256" key="4">
    <source>
        <dbReference type="ARBA" id="ARBA00017068"/>
    </source>
</evidence>
<dbReference type="EMBL" id="RJJQ01000004">
    <property type="protein sequence ID" value="RNI23956.1"/>
    <property type="molecule type" value="Genomic_DNA"/>
</dbReference>
<dbReference type="Pfam" id="PF00113">
    <property type="entry name" value="Enolase_C"/>
    <property type="match status" value="1"/>
</dbReference>
<dbReference type="PANTHER" id="PTHR11902">
    <property type="entry name" value="ENOLASE"/>
    <property type="match status" value="1"/>
</dbReference>
<keyword evidence="19" id="KW-1185">Reference proteome</keyword>
<evidence type="ECO:0000256" key="7">
    <source>
        <dbReference type="ARBA" id="ARBA00022723"/>
    </source>
</evidence>
<feature type="domain" description="Enolase N-terminal" evidence="17">
    <location>
        <begin position="4"/>
        <end position="134"/>
    </location>
</feature>
<dbReference type="EC" id="4.2.1.11" evidence="3 11"/>
<feature type="binding site" evidence="13">
    <location>
        <position position="310"/>
    </location>
    <ligand>
        <name>substrate</name>
    </ligand>
</feature>
<dbReference type="SMART" id="SM01193">
    <property type="entry name" value="Enolase_N"/>
    <property type="match status" value="1"/>
</dbReference>
<dbReference type="PIRSF" id="PIRSF001400">
    <property type="entry name" value="Enolase"/>
    <property type="match status" value="1"/>
</dbReference>
<feature type="binding site" evidence="13">
    <location>
        <position position="155"/>
    </location>
    <ligand>
        <name>substrate</name>
    </ligand>
</feature>
<evidence type="ECO:0000256" key="10">
    <source>
        <dbReference type="ARBA" id="ARBA00023239"/>
    </source>
</evidence>
<keyword evidence="7 11" id="KW-0479">Metal-binding</keyword>
<sequence>MATIDALLAREILDSRGNPTVEVEVALDDGTVGRAAVPSGASTGQFEAVERRDGDPKRYGGKGVQDAVDAVAEELAPHVLGYDASEQRLVDQEMIAIDGTDNKGRVGANAILGVSLAVARAAAESADLPLFRYVGGPNAHLLPVPMMNILNGGAHADSNVDIQEFMIAPIGAASFREAVRWGAEVYHALKKVLHDRGLSTGLGDEGGFAPDLESNRAALDLILEAITAAGYTPGKDIALAMDAAASEFCENGTYHFEGGEKTAAEMTAYYADLVASYPLVSIEDPLDEADWEGYAALTRELGDKVQIVGDDIFVTNPVKIQRAIDTAAANAVLIKVNQIGTLTETLDAVSLAQGSGFRCMMSHRSGETEDTTIADLAVATNCGQIKTGAPARSDRVAKYNQLIRIEEELDDAAVYAGAGAFPRFKG</sequence>
<evidence type="ECO:0000256" key="5">
    <source>
        <dbReference type="ARBA" id="ARBA00022490"/>
    </source>
</evidence>
<dbReference type="GO" id="GO:0005576">
    <property type="term" value="C:extracellular region"/>
    <property type="evidence" value="ECO:0007669"/>
    <property type="project" value="UniProtKB-SubCell"/>
</dbReference>
<dbReference type="SFLD" id="SFLDG00178">
    <property type="entry name" value="enolase"/>
    <property type="match status" value="1"/>
</dbReference>
<dbReference type="InterPro" id="IPR020810">
    <property type="entry name" value="Enolase_C"/>
</dbReference>
<dbReference type="GO" id="GO:0000015">
    <property type="term" value="C:phosphopyruvate hydratase complex"/>
    <property type="evidence" value="ECO:0007669"/>
    <property type="project" value="InterPro"/>
</dbReference>
<evidence type="ECO:0000313" key="19">
    <source>
        <dbReference type="Proteomes" id="UP000271678"/>
    </source>
</evidence>
<dbReference type="UniPathway" id="UPA00109">
    <property type="reaction ID" value="UER00187"/>
</dbReference>
<feature type="binding site" evidence="11">
    <location>
        <position position="335"/>
    </location>
    <ligand>
        <name>(2R)-2-phosphoglycerate</name>
        <dbReference type="ChEBI" id="CHEBI:58289"/>
    </ligand>
</feature>
<evidence type="ECO:0000259" key="16">
    <source>
        <dbReference type="SMART" id="SM01192"/>
    </source>
</evidence>
<dbReference type="SUPFAM" id="SSF54826">
    <property type="entry name" value="Enolase N-terminal domain-like"/>
    <property type="match status" value="1"/>
</dbReference>
<feature type="binding site" evidence="11">
    <location>
        <position position="386"/>
    </location>
    <ligand>
        <name>(2R)-2-phosphoglycerate</name>
        <dbReference type="ChEBI" id="CHEBI:58289"/>
    </ligand>
</feature>
<feature type="binding site" evidence="11">
    <location>
        <position position="365"/>
    </location>
    <ligand>
        <name>(2R)-2-phosphoglycerate</name>
        <dbReference type="ChEBI" id="CHEBI:58289"/>
    </ligand>
</feature>
<accession>A0A3M9MEF9</accession>
<dbReference type="PRINTS" id="PR00148">
    <property type="entry name" value="ENOLASE"/>
</dbReference>
<dbReference type="SMART" id="SM01192">
    <property type="entry name" value="Enolase_C"/>
    <property type="match status" value="1"/>
</dbReference>
<keyword evidence="8 11" id="KW-0460">Magnesium</keyword>
<dbReference type="HAMAP" id="MF_00318">
    <property type="entry name" value="Enolase"/>
    <property type="match status" value="1"/>
</dbReference>
<dbReference type="NCBIfam" id="TIGR01060">
    <property type="entry name" value="eno"/>
    <property type="match status" value="1"/>
</dbReference>
<feature type="binding site" evidence="13">
    <location>
        <position position="164"/>
    </location>
    <ligand>
        <name>substrate</name>
    </ligand>
</feature>
<dbReference type="SFLD" id="SFLDS00001">
    <property type="entry name" value="Enolase"/>
    <property type="match status" value="1"/>
</dbReference>
<evidence type="ECO:0000256" key="9">
    <source>
        <dbReference type="ARBA" id="ARBA00023152"/>
    </source>
</evidence>
<keyword evidence="5 11" id="KW-0963">Cytoplasm</keyword>
<dbReference type="PANTHER" id="PTHR11902:SF1">
    <property type="entry name" value="ENOLASE"/>
    <property type="match status" value="1"/>
</dbReference>
<feature type="binding site" evidence="11 14">
    <location>
        <position position="310"/>
    </location>
    <ligand>
        <name>Mg(2+)</name>
        <dbReference type="ChEBI" id="CHEBI:18420"/>
    </ligand>
</feature>
<dbReference type="Gene3D" id="3.30.390.10">
    <property type="entry name" value="Enolase-like, N-terminal domain"/>
    <property type="match status" value="1"/>
</dbReference>
<proteinExistence type="inferred from homology"/>
<dbReference type="InterPro" id="IPR029017">
    <property type="entry name" value="Enolase-like_N"/>
</dbReference>
<dbReference type="InterPro" id="IPR020809">
    <property type="entry name" value="Enolase_CS"/>
</dbReference>
<dbReference type="CDD" id="cd03313">
    <property type="entry name" value="enolase"/>
    <property type="match status" value="1"/>
</dbReference>
<keyword evidence="6 11" id="KW-0964">Secreted</keyword>
<reference evidence="18 19" key="1">
    <citation type="submission" date="2018-11" db="EMBL/GenBank/DDBJ databases">
        <title>Draft genome of Simplicispira Flexivirga sp. BO-16.</title>
        <authorList>
            <person name="Im W.T."/>
        </authorList>
    </citation>
    <scope>NUCLEOTIDE SEQUENCE [LARGE SCALE GENOMIC DNA]</scope>
    <source>
        <strain evidence="18 19">BO-16</strain>
    </source>
</reference>
<evidence type="ECO:0000256" key="12">
    <source>
        <dbReference type="PIRSR" id="PIRSR001400-1"/>
    </source>
</evidence>
<dbReference type="FunFam" id="3.20.20.120:FF:000001">
    <property type="entry name" value="Enolase"/>
    <property type="match status" value="1"/>
</dbReference>
<dbReference type="GO" id="GO:0000287">
    <property type="term" value="F:magnesium ion binding"/>
    <property type="evidence" value="ECO:0007669"/>
    <property type="project" value="UniProtKB-UniRule"/>
</dbReference>
<comment type="pathway">
    <text evidence="1 11">Carbohydrate degradation; glycolysis; pyruvate from D-glyceraldehyde 3-phosphate: step 4/5.</text>
</comment>
<dbReference type="SUPFAM" id="SSF51604">
    <property type="entry name" value="Enolase C-terminal domain-like"/>
    <property type="match status" value="1"/>
</dbReference>